<evidence type="ECO:0000256" key="21">
    <source>
        <dbReference type="SAM" id="MobiDB-lite"/>
    </source>
</evidence>
<dbReference type="InterPro" id="IPR036961">
    <property type="entry name" value="Kinesin_motor_dom_sf"/>
</dbReference>
<dbReference type="Pfam" id="PF08766">
    <property type="entry name" value="DEK_C"/>
    <property type="match status" value="1"/>
</dbReference>
<dbReference type="PANTHER" id="PTHR22914">
    <property type="entry name" value="CHITIN SYNTHASE"/>
    <property type="match status" value="1"/>
</dbReference>
<dbReference type="CDD" id="cd14879">
    <property type="entry name" value="MYSc_Myo17"/>
    <property type="match status" value="1"/>
</dbReference>
<evidence type="ECO:0000256" key="16">
    <source>
        <dbReference type="ARBA" id="ARBA00044500"/>
    </source>
</evidence>
<evidence type="ECO:0000259" key="24">
    <source>
        <dbReference type="PROSITE" id="PS51456"/>
    </source>
</evidence>
<dbReference type="PANTHER" id="PTHR22914:SF45">
    <property type="entry name" value="CHITIN SYNTHASE"/>
    <property type="match status" value="1"/>
</dbReference>
<dbReference type="GO" id="GO:0003779">
    <property type="term" value="F:actin binding"/>
    <property type="evidence" value="ECO:0007669"/>
    <property type="project" value="UniProtKB-KW"/>
</dbReference>
<comment type="catalytic activity">
    <reaction evidence="19">
        <text>[(1-&gt;4)-N-acetyl-beta-D-glucosaminyl](n) + UDP-N-acetyl-alpha-D-glucosamine = [(1-&gt;4)-N-acetyl-beta-D-glucosaminyl](n+1) + UDP + H(+)</text>
        <dbReference type="Rhea" id="RHEA:16637"/>
        <dbReference type="Rhea" id="RHEA-COMP:9593"/>
        <dbReference type="Rhea" id="RHEA-COMP:9595"/>
        <dbReference type="ChEBI" id="CHEBI:15378"/>
        <dbReference type="ChEBI" id="CHEBI:17029"/>
        <dbReference type="ChEBI" id="CHEBI:57705"/>
        <dbReference type="ChEBI" id="CHEBI:58223"/>
        <dbReference type="EC" id="2.4.1.16"/>
    </reaction>
    <physiologicalReaction direction="left-to-right" evidence="19">
        <dbReference type="Rhea" id="RHEA:16638"/>
    </physiologicalReaction>
</comment>
<feature type="domain" description="DEK-C" evidence="25">
    <location>
        <begin position="1801"/>
        <end position="1856"/>
    </location>
</feature>
<dbReference type="InterPro" id="IPR029044">
    <property type="entry name" value="Nucleotide-diphossugar_trans"/>
</dbReference>
<feature type="transmembrane region" description="Helical" evidence="22">
    <location>
        <begin position="1599"/>
        <end position="1620"/>
    </location>
</feature>
<dbReference type="SMART" id="SM01117">
    <property type="entry name" value="Cyt-b5"/>
    <property type="match status" value="2"/>
</dbReference>
<feature type="binding site" evidence="20">
    <location>
        <begin position="101"/>
        <end position="108"/>
    </location>
    <ligand>
        <name>ATP</name>
        <dbReference type="ChEBI" id="CHEBI:30616"/>
    </ligand>
</feature>
<dbReference type="Gene3D" id="3.10.120.10">
    <property type="entry name" value="Cytochrome b5-like heme/steroid binding domain"/>
    <property type="match status" value="1"/>
</dbReference>
<reference evidence="26" key="1">
    <citation type="submission" date="2022-12" db="EMBL/GenBank/DDBJ databases">
        <authorList>
            <person name="Petersen C."/>
        </authorList>
    </citation>
    <scope>NUCLEOTIDE SEQUENCE</scope>
    <source>
        <strain evidence="26">IBT 15544</strain>
    </source>
</reference>
<dbReference type="InterPro" id="IPR001609">
    <property type="entry name" value="Myosin_head_motor_dom-like"/>
</dbReference>
<dbReference type="EMBL" id="JAPQKR010000016">
    <property type="protein sequence ID" value="KAJ5190605.1"/>
    <property type="molecule type" value="Genomic_DNA"/>
</dbReference>
<dbReference type="SUPFAM" id="SSF55856">
    <property type="entry name" value="Cytochrome b5-like heme/steroid binding domain"/>
    <property type="match status" value="1"/>
</dbReference>
<comment type="similarity">
    <text evidence="18">In the N-terminal section; belongs to the TRAFAC class myosin-kinesin ATPase superfamily. Myosin family.</text>
</comment>
<dbReference type="GO" id="GO:0006031">
    <property type="term" value="P:chitin biosynthetic process"/>
    <property type="evidence" value="ECO:0007669"/>
    <property type="project" value="TreeGrafter"/>
</dbReference>
<comment type="subcellular location">
    <subcellularLocation>
        <location evidence="2">Cell membrane</location>
        <topology evidence="2">Multi-pass membrane protein</topology>
    </subcellularLocation>
    <subcellularLocation>
        <location evidence="1">Cell septum</location>
    </subcellularLocation>
    <subcellularLocation>
        <location evidence="16">Cell tip</location>
    </subcellularLocation>
</comment>
<proteinExistence type="inferred from homology"/>
<dbReference type="RefSeq" id="XP_058303545.1">
    <property type="nucleotide sequence ID" value="XM_058456646.1"/>
</dbReference>
<keyword evidence="13 20" id="KW-0505">Motor protein</keyword>
<dbReference type="InterPro" id="IPR036400">
    <property type="entry name" value="Cyt_B5-like_heme/steroid_sf"/>
</dbReference>
<evidence type="ECO:0000256" key="14">
    <source>
        <dbReference type="ARBA" id="ARBA00023180"/>
    </source>
</evidence>
<dbReference type="PROSITE" id="PS50255">
    <property type="entry name" value="CYTOCHROME_B5_2"/>
    <property type="match status" value="1"/>
</dbReference>
<dbReference type="GO" id="GO:0051286">
    <property type="term" value="C:cell tip"/>
    <property type="evidence" value="ECO:0007669"/>
    <property type="project" value="UniProtKB-SubCell"/>
</dbReference>
<evidence type="ECO:0000259" key="23">
    <source>
        <dbReference type="PROSITE" id="PS50255"/>
    </source>
</evidence>
<dbReference type="GeneID" id="83183947"/>
<evidence type="ECO:0000256" key="20">
    <source>
        <dbReference type="PROSITE-ProRule" id="PRU00782"/>
    </source>
</evidence>
<sequence length="1859" mass="207236">MAGNTTGGTPAHAQSSLPSLPAHLQSDTHLTAHLASRFHVGLPTAHLSSQALISLNTYTSATKGPDGAKEGSAAGEAEDLARRAFTRLGARAENQAVVFLGESGSGKTTIRSHLLSSFLSFSSTPLSSKLSYAAFVFDTLTTTKSVTTPTASKAGLFLELQYDGSSSVNPTLIGGKIIDYRLERSRLSSVPTGERSFHVLYYLLAGTSAAEKSHLGFDNSIHIQTRGGGLSSGSINHKRWRYLGHPTQLKVGVNDAEGFQHFKTALRKLEFSRGEIAEICQVLASILHIGQLDFTSGQSTTTGAEESGGYSHEGGEMVTVVKNKQSLNIIAAFLGLSVEALENSLGYKTKTIHRERVTVMLDPKGARENADGFARTIYSLLVTWVIETVNQKICAAEDSVANTISIVDFPGFAQAPSTGSTLDQLLSNAATESLYNYCLQSFFERKADILDREEISVAATSYFDNVDTVRGLLKHGNGLLSILDDQTRRGRSDTQFLESVHKRFDGKNPAISVDSSGASSTGYVSQARSAFTVKHFAGEVDYSVHGLIEENGEIVSGDLMNLMKSAQSDFVRDLFGQEALQTVSHPREKTAIMQAQVSSKPMRMPSMARRKYDQQARLGVPAVSRTDSEEADDHDSQAASSRRGAGNRKSGMMGHTQGASGQFLSGLEIINKCLSAPNLNPYFVICLKPNDRRIANQFDSKCVRMQVQTFGIAEISQRLRNADFSVFLPFAEFLGLAEIGNIVVGSDKEKSEVVLDERRWPGNEARVGSTGVFLSERCWADLAKVGERVVRSYGITGSDEDELNASGNPDAKVRLLNPADQSPGAFIYGDETKQGYFGSRDLDGRSDAGASAFNSGDMFRNFETREQMLEKNNEKKMEEVDEVPVSGSRKRWMALVYLLTWYIPDFCIKFFGRMKRKDVRVAWREKLAINMIIWFACAVAIFMIVAFPGLVCPTQHVYSKGELSIHNGKDGESEFIAIRGVVFNLGDFIPTHYPDIVPHKALQNYAGTDATNLFPVQVSALCQGVDGHVDPSVPLDYRSNLNDTTQTTSSTSFDINAKYHDFRYWTNDSRPDWFYEQMVMLRANYKKGYVGYTPKYIQTLATDGDNIVSINGKVYDMTYYIAGPRVPREPAGKNVSTSGINTNYMNPLLVQLFQQKSGSDVTDLYNNLDFDSGMRERMQLCLDNLFFVGHVDTRNSPRCEFARYFILAISIVLCTIITFKFLAALQFGKKNLPENLDKFIICQVPAYTEDEDSLRRAIDSMARMRYDDKRKLLLVICDGMIIGQGNDRPTPRIVLDILGVPEAVDPEPLSFESLGEGMKQHNMAKVYSGLYEVQGHIVPYLVVVKVGKPSEVSRPGNRGKRDSQMVLMRFLNRVHYNLPMSPMELEMHHQIRNIIGVNPTFYEYILQVDADTVVAPDAGTRFVSSFLSDTRLIGVCGETALSNAKTSMITMIQVYEYYISHNLTKAFESLFGSVTCLPGCFSMYRVRSAETGKPLFVSKEIIDAYSEIRVDTLHMKNLLHLGEDRYLTTLLLKHHPKFKTKYIFRSHAWTVAPESFAVFLSQRRRWINSTVHNLMELIPLQQLCGFCCFSMRFVVFVDLLSTVIQPVTVAYIIYLIYWIITDTNNIPWISFVLLGVIYGLQALIFILRRKWEMIGWMLIYILAIPVFSLALPLYSFWNMDDFSWGNTRIITGEKGRKVLISDEGKFDPASIPKKRWEEYQNELWGAETSRDDRSEVSGYSYGTNMGPFHQQQYQYPSPGSRPVSQLDLPLLNSGSRISVAPSEMMSRHMDMDMGMEDLSHLPSDDSILSEIREILRTADLMTVTKKSIKQELERRFGVNLDLKRPYINSATEAVLSGVL</sequence>
<keyword evidence="8 20" id="KW-0547">Nucleotide-binding</keyword>
<evidence type="ECO:0000256" key="5">
    <source>
        <dbReference type="ARBA" id="ARBA00022676"/>
    </source>
</evidence>
<dbReference type="Gene3D" id="3.40.850.10">
    <property type="entry name" value="Kinesin motor domain"/>
    <property type="match status" value="1"/>
</dbReference>
<dbReference type="InterPro" id="IPR014876">
    <property type="entry name" value="DEK_C"/>
</dbReference>
<accession>A0A9W9J966</accession>
<keyword evidence="5" id="KW-0328">Glycosyltransferase</keyword>
<dbReference type="GO" id="GO:0031505">
    <property type="term" value="P:fungal-type cell wall organization"/>
    <property type="evidence" value="ECO:0007669"/>
    <property type="project" value="TreeGrafter"/>
</dbReference>
<feature type="domain" description="Cytochrome b5 heme-binding" evidence="23">
    <location>
        <begin position="955"/>
        <end position="1014"/>
    </location>
</feature>
<keyword evidence="6" id="KW-0808">Transferase</keyword>
<dbReference type="GO" id="GO:0030428">
    <property type="term" value="C:cell septum"/>
    <property type="evidence" value="ECO:0007669"/>
    <property type="project" value="UniProtKB-SubCell"/>
</dbReference>
<dbReference type="InterPro" id="IPR004835">
    <property type="entry name" value="Chitin_synth"/>
</dbReference>
<dbReference type="InterPro" id="IPR036037">
    <property type="entry name" value="MYSc_Myo17"/>
</dbReference>
<evidence type="ECO:0000256" key="3">
    <source>
        <dbReference type="ARBA" id="ARBA00012543"/>
    </source>
</evidence>
<dbReference type="OrthoDB" id="370884at2759"/>
<dbReference type="GO" id="GO:0004100">
    <property type="term" value="F:chitin synthase activity"/>
    <property type="evidence" value="ECO:0007669"/>
    <property type="project" value="UniProtKB-EC"/>
</dbReference>
<dbReference type="GO" id="GO:0005886">
    <property type="term" value="C:plasma membrane"/>
    <property type="evidence" value="ECO:0007669"/>
    <property type="project" value="UniProtKB-SubCell"/>
</dbReference>
<dbReference type="GO" id="GO:0003774">
    <property type="term" value="F:cytoskeletal motor activity"/>
    <property type="evidence" value="ECO:0007669"/>
    <property type="project" value="UniProtKB-UniRule"/>
</dbReference>
<feature type="region of interest" description="Disordered" evidence="21">
    <location>
        <begin position="1"/>
        <end position="21"/>
    </location>
</feature>
<dbReference type="FunFam" id="3.40.850.10:FF:000055">
    <property type="entry name" value="Chitin synthase ChsE"/>
    <property type="match status" value="1"/>
</dbReference>
<dbReference type="GO" id="GO:0005524">
    <property type="term" value="F:ATP binding"/>
    <property type="evidence" value="ECO:0007669"/>
    <property type="project" value="UniProtKB-UniRule"/>
</dbReference>
<dbReference type="Pfam" id="PF03142">
    <property type="entry name" value="Chitin_synth_2"/>
    <property type="match status" value="1"/>
</dbReference>
<evidence type="ECO:0000256" key="4">
    <source>
        <dbReference type="ARBA" id="ARBA00022475"/>
    </source>
</evidence>
<evidence type="ECO:0000256" key="2">
    <source>
        <dbReference type="ARBA" id="ARBA00004651"/>
    </source>
</evidence>
<protein>
    <recommendedName>
        <fullName evidence="3">chitin synthase</fullName>
        <ecNumber evidence="3">2.4.1.16</ecNumber>
    </recommendedName>
</protein>
<dbReference type="Gene3D" id="1.20.120.720">
    <property type="entry name" value="Myosin VI head, motor domain, U50 subdomain"/>
    <property type="match status" value="1"/>
</dbReference>
<dbReference type="Pfam" id="PF00063">
    <property type="entry name" value="Myosin_head"/>
    <property type="match status" value="1"/>
</dbReference>
<dbReference type="SUPFAM" id="SSF53448">
    <property type="entry name" value="Nucleotide-diphospho-sugar transferases"/>
    <property type="match status" value="1"/>
</dbReference>
<evidence type="ECO:0000313" key="26">
    <source>
        <dbReference type="EMBL" id="KAJ5190605.1"/>
    </source>
</evidence>
<evidence type="ECO:0000256" key="13">
    <source>
        <dbReference type="ARBA" id="ARBA00023175"/>
    </source>
</evidence>
<feature type="region of interest" description="Disordered" evidence="21">
    <location>
        <begin position="595"/>
        <end position="657"/>
    </location>
</feature>
<dbReference type="GO" id="GO:0016459">
    <property type="term" value="C:myosin complex"/>
    <property type="evidence" value="ECO:0007669"/>
    <property type="project" value="UniProtKB-KW"/>
</dbReference>
<dbReference type="Gene3D" id="1.20.58.530">
    <property type="match status" value="1"/>
</dbReference>
<reference evidence="26" key="2">
    <citation type="journal article" date="2023" name="IMA Fungus">
        <title>Comparative genomic study of the Penicillium genus elucidates a diverse pangenome and 15 lateral gene transfer events.</title>
        <authorList>
            <person name="Petersen C."/>
            <person name="Sorensen T."/>
            <person name="Nielsen M.R."/>
            <person name="Sondergaard T.E."/>
            <person name="Sorensen J.L."/>
            <person name="Fitzpatrick D.A."/>
            <person name="Frisvad J.C."/>
            <person name="Nielsen K.L."/>
        </authorList>
    </citation>
    <scope>NUCLEOTIDE SEQUENCE</scope>
    <source>
        <strain evidence="26">IBT 15544</strain>
    </source>
</reference>
<evidence type="ECO:0000256" key="15">
    <source>
        <dbReference type="ARBA" id="ARBA00023203"/>
    </source>
</evidence>
<gene>
    <name evidence="26" type="ORF">N7498_009590</name>
</gene>
<evidence type="ECO:0000256" key="17">
    <source>
        <dbReference type="ARBA" id="ARBA00046327"/>
    </source>
</evidence>
<evidence type="ECO:0000256" key="18">
    <source>
        <dbReference type="ARBA" id="ARBA00046342"/>
    </source>
</evidence>
<dbReference type="FunFam" id="1.10.10.60:FF:000337">
    <property type="entry name" value="Chitin synthase 8"/>
    <property type="match status" value="1"/>
</dbReference>
<dbReference type="EC" id="2.4.1.16" evidence="3"/>
<dbReference type="InterPro" id="IPR001199">
    <property type="entry name" value="Cyt_B5-like_heme/steroid-bd"/>
</dbReference>
<evidence type="ECO:0000259" key="25">
    <source>
        <dbReference type="PROSITE" id="PS51998"/>
    </source>
</evidence>
<evidence type="ECO:0000256" key="9">
    <source>
        <dbReference type="ARBA" id="ARBA00022840"/>
    </source>
</evidence>
<evidence type="ECO:0000256" key="19">
    <source>
        <dbReference type="ARBA" id="ARBA00049510"/>
    </source>
</evidence>
<dbReference type="SMART" id="SM00242">
    <property type="entry name" value="MYSc"/>
    <property type="match status" value="1"/>
</dbReference>
<dbReference type="FunFam" id="3.10.120.10:FF:000019">
    <property type="entry name" value="Chitin synthase ChsE"/>
    <property type="match status" value="1"/>
</dbReference>
<evidence type="ECO:0000256" key="8">
    <source>
        <dbReference type="ARBA" id="ARBA00022741"/>
    </source>
</evidence>
<keyword evidence="15 20" id="KW-0009">Actin-binding</keyword>
<evidence type="ECO:0000256" key="1">
    <source>
        <dbReference type="ARBA" id="ARBA00004431"/>
    </source>
</evidence>
<dbReference type="FunFam" id="1.20.58.530:FF:000017">
    <property type="entry name" value="Chitin synthase ChsE"/>
    <property type="match status" value="1"/>
</dbReference>
<dbReference type="PROSITE" id="PS51998">
    <property type="entry name" value="DEK_C"/>
    <property type="match status" value="1"/>
</dbReference>
<dbReference type="Proteomes" id="UP001150904">
    <property type="component" value="Unassembled WGS sequence"/>
</dbReference>
<comment type="caution">
    <text evidence="20">Lacks conserved residue(s) required for the propagation of feature annotation.</text>
</comment>
<evidence type="ECO:0000256" key="22">
    <source>
        <dbReference type="SAM" id="Phobius"/>
    </source>
</evidence>
<comment type="similarity">
    <text evidence="17">In the C-terminal section; belongs to the chitin synthase family. Class V subfamily.</text>
</comment>
<dbReference type="PROSITE" id="PS51456">
    <property type="entry name" value="MYOSIN_MOTOR"/>
    <property type="match status" value="1"/>
</dbReference>
<keyword evidence="27" id="KW-1185">Reference proteome</keyword>
<dbReference type="InterPro" id="IPR027417">
    <property type="entry name" value="P-loop_NTPase"/>
</dbReference>
<keyword evidence="14" id="KW-0325">Glycoprotein</keyword>
<feature type="transmembrane region" description="Helical" evidence="22">
    <location>
        <begin position="1626"/>
        <end position="1647"/>
    </location>
</feature>
<comment type="similarity">
    <text evidence="20">Belongs to the TRAFAC class myosin-kinesin ATPase superfamily. Myosin family.</text>
</comment>
<evidence type="ECO:0000256" key="6">
    <source>
        <dbReference type="ARBA" id="ARBA00022679"/>
    </source>
</evidence>
<comment type="caution">
    <text evidence="26">The sequence shown here is derived from an EMBL/GenBank/DDBJ whole genome shotgun (WGS) entry which is preliminary data.</text>
</comment>
<feature type="transmembrane region" description="Helical" evidence="22">
    <location>
        <begin position="892"/>
        <end position="911"/>
    </location>
</feature>
<dbReference type="Gene3D" id="1.10.10.60">
    <property type="entry name" value="Homeodomain-like"/>
    <property type="match status" value="1"/>
</dbReference>
<evidence type="ECO:0000256" key="7">
    <source>
        <dbReference type="ARBA" id="ARBA00022692"/>
    </source>
</evidence>
<dbReference type="SUPFAM" id="SSF109715">
    <property type="entry name" value="DEK C-terminal domain"/>
    <property type="match status" value="1"/>
</dbReference>
<feature type="transmembrane region" description="Helical" evidence="22">
    <location>
        <begin position="1654"/>
        <end position="1677"/>
    </location>
</feature>
<dbReference type="SUPFAM" id="SSF52540">
    <property type="entry name" value="P-loop containing nucleoside triphosphate hydrolases"/>
    <property type="match status" value="1"/>
</dbReference>
<dbReference type="Pfam" id="PF00173">
    <property type="entry name" value="Cyt-b5"/>
    <property type="match status" value="1"/>
</dbReference>
<keyword evidence="11 20" id="KW-0518">Myosin</keyword>
<organism evidence="26 27">
    <name type="scientific">Penicillium cinerascens</name>
    <dbReference type="NCBI Taxonomy" id="70096"/>
    <lineage>
        <taxon>Eukaryota</taxon>
        <taxon>Fungi</taxon>
        <taxon>Dikarya</taxon>
        <taxon>Ascomycota</taxon>
        <taxon>Pezizomycotina</taxon>
        <taxon>Eurotiomycetes</taxon>
        <taxon>Eurotiomycetidae</taxon>
        <taxon>Eurotiales</taxon>
        <taxon>Aspergillaceae</taxon>
        <taxon>Penicillium</taxon>
    </lineage>
</organism>
<name>A0A9W9J966_9EURO</name>
<feature type="transmembrane region" description="Helical" evidence="22">
    <location>
        <begin position="1201"/>
        <end position="1223"/>
    </location>
</feature>
<keyword evidence="10 22" id="KW-1133">Transmembrane helix</keyword>
<evidence type="ECO:0000313" key="27">
    <source>
        <dbReference type="Proteomes" id="UP001150904"/>
    </source>
</evidence>
<evidence type="ECO:0000256" key="10">
    <source>
        <dbReference type="ARBA" id="ARBA00022989"/>
    </source>
</evidence>
<keyword evidence="12 22" id="KW-0472">Membrane</keyword>
<evidence type="ECO:0000256" key="11">
    <source>
        <dbReference type="ARBA" id="ARBA00023123"/>
    </source>
</evidence>
<feature type="domain" description="Myosin motor" evidence="24">
    <location>
        <begin position="1"/>
        <end position="787"/>
    </location>
</feature>
<keyword evidence="7 22" id="KW-0812">Transmembrane</keyword>
<keyword evidence="9 20" id="KW-0067">ATP-binding</keyword>
<feature type="transmembrane region" description="Helical" evidence="22">
    <location>
        <begin position="932"/>
        <end position="951"/>
    </location>
</feature>
<evidence type="ECO:0000256" key="12">
    <source>
        <dbReference type="ARBA" id="ARBA00023136"/>
    </source>
</evidence>
<keyword evidence="4" id="KW-1003">Cell membrane</keyword>